<name>A0A8S4AUA9_9TELE</name>
<dbReference type="OrthoDB" id="8951478at2759"/>
<dbReference type="PANTHER" id="PTHR14987">
    <property type="entry name" value="PROTEIN LBH-RELATED"/>
    <property type="match status" value="1"/>
</dbReference>
<dbReference type="AlphaFoldDB" id="A0A8S4AUA9"/>
<keyword evidence="4" id="KW-1185">Reference proteome</keyword>
<feature type="compositionally biased region" description="Polar residues" evidence="1">
    <location>
        <begin position="1"/>
        <end position="19"/>
    </location>
</feature>
<evidence type="ECO:0000256" key="1">
    <source>
        <dbReference type="SAM" id="MobiDB-lite"/>
    </source>
</evidence>
<dbReference type="EMBL" id="CAJRST010004446">
    <property type="protein sequence ID" value="CAG5870175.1"/>
    <property type="molecule type" value="Genomic_DNA"/>
</dbReference>
<feature type="compositionally biased region" description="Basic and acidic residues" evidence="1">
    <location>
        <begin position="100"/>
        <end position="115"/>
    </location>
</feature>
<feature type="compositionally biased region" description="Polar residues" evidence="1">
    <location>
        <begin position="119"/>
        <end position="135"/>
    </location>
</feature>
<feature type="domain" description="LBH" evidence="2">
    <location>
        <begin position="24"/>
        <end position="100"/>
    </location>
</feature>
<comment type="caution">
    <text evidence="3">The sequence shown here is derived from an EMBL/GenBank/DDBJ whole genome shotgun (WGS) entry which is preliminary data.</text>
</comment>
<evidence type="ECO:0000313" key="4">
    <source>
        <dbReference type="Proteomes" id="UP000677803"/>
    </source>
</evidence>
<dbReference type="Pfam" id="PF15317">
    <property type="entry name" value="Lbh"/>
    <property type="match status" value="1"/>
</dbReference>
<protein>
    <submittedName>
        <fullName evidence="3">(Atlantic silverside) hypothetical protein</fullName>
    </submittedName>
</protein>
<gene>
    <name evidence="3" type="ORF">MMEN_LOCUS4758</name>
</gene>
<organism evidence="3 4">
    <name type="scientific">Menidia menidia</name>
    <name type="common">Atlantic silverside</name>
    <dbReference type="NCBI Taxonomy" id="238744"/>
    <lineage>
        <taxon>Eukaryota</taxon>
        <taxon>Metazoa</taxon>
        <taxon>Chordata</taxon>
        <taxon>Craniata</taxon>
        <taxon>Vertebrata</taxon>
        <taxon>Euteleostomi</taxon>
        <taxon>Actinopterygii</taxon>
        <taxon>Neopterygii</taxon>
        <taxon>Teleostei</taxon>
        <taxon>Neoteleostei</taxon>
        <taxon>Acanthomorphata</taxon>
        <taxon>Ovalentaria</taxon>
        <taxon>Atherinomorphae</taxon>
        <taxon>Atheriniformes</taxon>
        <taxon>Atherinopsidae</taxon>
        <taxon>Menidiinae</taxon>
        <taxon>Menidia</taxon>
    </lineage>
</organism>
<dbReference type="Proteomes" id="UP000677803">
    <property type="component" value="Unassembled WGS sequence"/>
</dbReference>
<sequence>MTCNPASPRMSSIFSQMDSQMEEGSVQRRGSKAYQIFPEANINEDTDYQEDFLYRRERLPSIVVEPIEYSDQESGEGCWPRQCLITNKVGKAQEGAEDSCVDHMEGSGDEEHQEGMQESLVSQKSSMGPSQSQLSVFRLTPPASPTTPEAFPPCLRS</sequence>
<dbReference type="InterPro" id="IPR042945">
    <property type="entry name" value="LBH_dom_prot"/>
</dbReference>
<feature type="region of interest" description="Disordered" evidence="1">
    <location>
        <begin position="1"/>
        <end position="29"/>
    </location>
</feature>
<evidence type="ECO:0000259" key="2">
    <source>
        <dbReference type="Pfam" id="PF15317"/>
    </source>
</evidence>
<evidence type="ECO:0000313" key="3">
    <source>
        <dbReference type="EMBL" id="CAG5870175.1"/>
    </source>
</evidence>
<dbReference type="InterPro" id="IPR038990">
    <property type="entry name" value="LBH_dom"/>
</dbReference>
<reference evidence="3" key="1">
    <citation type="submission" date="2021-05" db="EMBL/GenBank/DDBJ databases">
        <authorList>
            <person name="Tigano A."/>
        </authorList>
    </citation>
    <scope>NUCLEOTIDE SEQUENCE</scope>
</reference>
<proteinExistence type="predicted"/>
<feature type="region of interest" description="Disordered" evidence="1">
    <location>
        <begin position="93"/>
        <end position="157"/>
    </location>
</feature>
<accession>A0A8S4AUA9</accession>